<keyword evidence="3" id="KW-1133">Transmembrane helix</keyword>
<dbReference type="RefSeq" id="WP_126685982.1">
    <property type="nucleotide sequence ID" value="NZ_RYYV01000014.1"/>
</dbReference>
<comment type="caution">
    <text evidence="4">The sequence shown here is derived from an EMBL/GenBank/DDBJ whole genome shotgun (WGS) entry which is preliminary data.</text>
</comment>
<dbReference type="EMBL" id="RYYV01000014">
    <property type="protein sequence ID" value="RUL72735.1"/>
    <property type="molecule type" value="Genomic_DNA"/>
</dbReference>
<accession>A0A432M2W6</accession>
<name>A0A432M2W6_9GAMM</name>
<dbReference type="GO" id="GO:0005886">
    <property type="term" value="C:plasma membrane"/>
    <property type="evidence" value="ECO:0007669"/>
    <property type="project" value="TreeGrafter"/>
</dbReference>
<dbReference type="InterPro" id="IPR029025">
    <property type="entry name" value="T3SS_substrate_exporter_C"/>
</dbReference>
<evidence type="ECO:0000256" key="3">
    <source>
        <dbReference type="SAM" id="Phobius"/>
    </source>
</evidence>
<evidence type="ECO:0000256" key="2">
    <source>
        <dbReference type="SAM" id="MobiDB-lite"/>
    </source>
</evidence>
<reference evidence="4 5" key="1">
    <citation type="submission" date="2018-12" db="EMBL/GenBank/DDBJ databases">
        <title>Dyella dinghuensis sp. nov. DHOA06 and Dyella choica sp. nov. 4M-K27, isolated from forest soil.</title>
        <authorList>
            <person name="Qiu L.-H."/>
            <person name="Gao Z.-H."/>
        </authorList>
    </citation>
    <scope>NUCLEOTIDE SEQUENCE [LARGE SCALE GENOMIC DNA]</scope>
    <source>
        <strain evidence="4 5">4M-K27</strain>
    </source>
</reference>
<dbReference type="AlphaFoldDB" id="A0A432M2W6"/>
<dbReference type="OrthoDB" id="9807950at2"/>
<evidence type="ECO:0000313" key="5">
    <source>
        <dbReference type="Proteomes" id="UP000274358"/>
    </source>
</evidence>
<dbReference type="SUPFAM" id="SSF160544">
    <property type="entry name" value="EscU C-terminal domain-like"/>
    <property type="match status" value="1"/>
</dbReference>
<feature type="region of interest" description="Disordered" evidence="2">
    <location>
        <begin position="1"/>
        <end position="22"/>
    </location>
</feature>
<feature type="transmembrane region" description="Helical" evidence="3">
    <location>
        <begin position="147"/>
        <end position="167"/>
    </location>
</feature>
<dbReference type="GO" id="GO:0009306">
    <property type="term" value="P:protein secretion"/>
    <property type="evidence" value="ECO:0007669"/>
    <property type="project" value="InterPro"/>
</dbReference>
<keyword evidence="3" id="KW-0472">Membrane</keyword>
<evidence type="ECO:0000256" key="1">
    <source>
        <dbReference type="ARBA" id="ARBA00010690"/>
    </source>
</evidence>
<gene>
    <name evidence="4" type="ORF">EKH80_17015</name>
</gene>
<feature type="transmembrane region" description="Helical" evidence="3">
    <location>
        <begin position="187"/>
        <end position="209"/>
    </location>
</feature>
<keyword evidence="5" id="KW-1185">Reference proteome</keyword>
<dbReference type="PRINTS" id="PR00950">
    <property type="entry name" value="TYPE3IMSPROT"/>
</dbReference>
<feature type="transmembrane region" description="Helical" evidence="3">
    <location>
        <begin position="31"/>
        <end position="56"/>
    </location>
</feature>
<evidence type="ECO:0000313" key="4">
    <source>
        <dbReference type="EMBL" id="RUL72735.1"/>
    </source>
</evidence>
<sequence>MADEQSKTEQPTPFRLQEARKRGQVPRSADLSGIVVMIVFSVALAAASYGIAAALARSVSRTILMAGNAPAPSASLANWLQHTFQPSWQAILPIVMAMLVAAVVANLVQTGPVFSTEPLKPDFNRLNPAQGFKKIFSLRVLWELFKLTLKLGILGTVAWMLAASIGRKVQAAAFAAPSSMGLLLRSTYVQVTTWMLVLLALVSLFDLWFTRREYLRKLRMSRRDIKDEVKRREGDPDIRQKRRRLMVELLKHSRSVRRVPEADVLLTNPTHLAIALKYRPKTMRSPVVLSKGSDAVAARMRKLAAQSGVPCLRSPELARALYRECKVDRAVPAHLYQPLAPIYRWLMKRPGNRILS</sequence>
<protein>
    <submittedName>
        <fullName evidence="4">EscU/YscU/HrcU family type III secretion system export apparatus switch protein</fullName>
    </submittedName>
</protein>
<dbReference type="Proteomes" id="UP000274358">
    <property type="component" value="Unassembled WGS sequence"/>
</dbReference>
<dbReference type="PANTHER" id="PTHR30531">
    <property type="entry name" value="FLAGELLAR BIOSYNTHETIC PROTEIN FLHB"/>
    <property type="match status" value="1"/>
</dbReference>
<feature type="transmembrane region" description="Helical" evidence="3">
    <location>
        <begin position="88"/>
        <end position="108"/>
    </location>
</feature>
<dbReference type="Gene3D" id="3.40.1690.10">
    <property type="entry name" value="secretion proteins EscU"/>
    <property type="match status" value="1"/>
</dbReference>
<dbReference type="Pfam" id="PF01312">
    <property type="entry name" value="Bac_export_2"/>
    <property type="match status" value="1"/>
</dbReference>
<dbReference type="PANTHER" id="PTHR30531:SF14">
    <property type="entry name" value="SURFACE PRESENTATION OF ANTIGENS PROTEIN SPAS"/>
    <property type="match status" value="1"/>
</dbReference>
<keyword evidence="3" id="KW-0812">Transmembrane</keyword>
<proteinExistence type="inferred from homology"/>
<dbReference type="InterPro" id="IPR006135">
    <property type="entry name" value="T3SS_substrate_exporter"/>
</dbReference>
<organism evidence="4 5">
    <name type="scientific">Dyella choica</name>
    <dbReference type="NCBI Taxonomy" id="1927959"/>
    <lineage>
        <taxon>Bacteria</taxon>
        <taxon>Pseudomonadati</taxon>
        <taxon>Pseudomonadota</taxon>
        <taxon>Gammaproteobacteria</taxon>
        <taxon>Lysobacterales</taxon>
        <taxon>Rhodanobacteraceae</taxon>
        <taxon>Dyella</taxon>
    </lineage>
</organism>
<comment type="similarity">
    <text evidence="1">Belongs to the type III secretion exporter family.</text>
</comment>